<dbReference type="Proteomes" id="UP000324897">
    <property type="component" value="Chromosome 1"/>
</dbReference>
<dbReference type="AlphaFoldDB" id="A0A5J9V3D7"/>
<reference evidence="3 4" key="1">
    <citation type="journal article" date="2019" name="Sci. Rep.">
        <title>A high-quality genome of Eragrostis curvula grass provides insights into Poaceae evolution and supports new strategies to enhance forage quality.</title>
        <authorList>
            <person name="Carballo J."/>
            <person name="Santos B.A.C.M."/>
            <person name="Zappacosta D."/>
            <person name="Garbus I."/>
            <person name="Selva J.P."/>
            <person name="Gallo C.A."/>
            <person name="Diaz A."/>
            <person name="Albertini E."/>
            <person name="Caccamo M."/>
            <person name="Echenique V."/>
        </authorList>
    </citation>
    <scope>NUCLEOTIDE SEQUENCE [LARGE SCALE GENOMIC DNA]</scope>
    <source>
        <strain evidence="4">cv. Victoria</strain>
        <tissue evidence="3">Leaf</tissue>
    </source>
</reference>
<feature type="signal peptide" evidence="2">
    <location>
        <begin position="1"/>
        <end position="23"/>
    </location>
</feature>
<evidence type="ECO:0000256" key="2">
    <source>
        <dbReference type="SAM" id="SignalP"/>
    </source>
</evidence>
<keyword evidence="2" id="KW-0732">Signal</keyword>
<gene>
    <name evidence="3" type="ORF">EJB05_21448</name>
</gene>
<feature type="compositionally biased region" description="Pro residues" evidence="1">
    <location>
        <begin position="122"/>
        <end position="137"/>
    </location>
</feature>
<dbReference type="Gramene" id="TVU29860">
    <property type="protein sequence ID" value="TVU29860"/>
    <property type="gene ID" value="EJB05_21448"/>
</dbReference>
<feature type="compositionally biased region" description="Basic and acidic residues" evidence="1">
    <location>
        <begin position="98"/>
        <end position="112"/>
    </location>
</feature>
<feature type="chain" id="PRO_5023904353" evidence="2">
    <location>
        <begin position="24"/>
        <end position="164"/>
    </location>
</feature>
<accession>A0A5J9V3D7</accession>
<protein>
    <submittedName>
        <fullName evidence="3">Uncharacterized protein</fullName>
    </submittedName>
</protein>
<sequence length="164" mass="17094">MAPRPRLPLVGAPFLLLVAVVFAQLGSMSTCAGEARRLHGFVACLDCDAGHDLSGSSAPRSGSARRRGLRSRASCRGGRLLAPLPTRLAPASPSSRGGGDRWRHGSDNDGRPVTRGVQAPRVPSPRPRTPVRSPPPAGGSGSPYGMGGLPLIYFFPFIPIIGIP</sequence>
<evidence type="ECO:0000313" key="3">
    <source>
        <dbReference type="EMBL" id="TVU29860.1"/>
    </source>
</evidence>
<proteinExistence type="predicted"/>
<dbReference type="EMBL" id="RWGY01000011">
    <property type="protein sequence ID" value="TVU29860.1"/>
    <property type="molecule type" value="Genomic_DNA"/>
</dbReference>
<organism evidence="3 4">
    <name type="scientific">Eragrostis curvula</name>
    <name type="common">weeping love grass</name>
    <dbReference type="NCBI Taxonomy" id="38414"/>
    <lineage>
        <taxon>Eukaryota</taxon>
        <taxon>Viridiplantae</taxon>
        <taxon>Streptophyta</taxon>
        <taxon>Embryophyta</taxon>
        <taxon>Tracheophyta</taxon>
        <taxon>Spermatophyta</taxon>
        <taxon>Magnoliopsida</taxon>
        <taxon>Liliopsida</taxon>
        <taxon>Poales</taxon>
        <taxon>Poaceae</taxon>
        <taxon>PACMAD clade</taxon>
        <taxon>Chloridoideae</taxon>
        <taxon>Eragrostideae</taxon>
        <taxon>Eragrostidinae</taxon>
        <taxon>Eragrostis</taxon>
    </lineage>
</organism>
<comment type="caution">
    <text evidence="3">The sequence shown here is derived from an EMBL/GenBank/DDBJ whole genome shotgun (WGS) entry which is preliminary data.</text>
</comment>
<evidence type="ECO:0000256" key="1">
    <source>
        <dbReference type="SAM" id="MobiDB-lite"/>
    </source>
</evidence>
<evidence type="ECO:0000313" key="4">
    <source>
        <dbReference type="Proteomes" id="UP000324897"/>
    </source>
</evidence>
<feature type="region of interest" description="Disordered" evidence="1">
    <location>
        <begin position="54"/>
        <end position="142"/>
    </location>
</feature>
<keyword evidence="4" id="KW-1185">Reference proteome</keyword>
<feature type="compositionally biased region" description="Low complexity" evidence="1">
    <location>
        <begin position="71"/>
        <end position="95"/>
    </location>
</feature>
<name>A0A5J9V3D7_9POAL</name>